<gene>
    <name evidence="2" type="ORF">PRVXT_002852</name>
</gene>
<reference evidence="2" key="2">
    <citation type="submission" date="2024-06" db="EMBL/GenBank/DDBJ databases">
        <authorList>
            <person name="Petrova K.O."/>
            <person name="Toshchakov S.V."/>
            <person name="Boltjanskaja Y.V."/>
            <person name="Kevbrin V."/>
        </authorList>
    </citation>
    <scope>NUCLEOTIDE SEQUENCE</scope>
    <source>
        <strain evidence="2">Z-910T</strain>
    </source>
</reference>
<dbReference type="SUPFAM" id="SSF81296">
    <property type="entry name" value="E set domains"/>
    <property type="match status" value="1"/>
</dbReference>
<dbReference type="InterPro" id="IPR014756">
    <property type="entry name" value="Ig_E-set"/>
</dbReference>
<dbReference type="Pfam" id="PF16561">
    <property type="entry name" value="AMPK1_CBM"/>
    <property type="match status" value="1"/>
</dbReference>
<sequence length="227" mass="26624">MNVQLDYSSDYIKINKISIIGELSKYAPENGEMSKKGDNWTLAIDLPPGEYKYRFLVNDNLSINDPKANIYAPDEEDKLWSVLVINNDKKRLYNNQQYSVHLQSYGVSSVLTKEEINKSKKEYNAYLDEKIVTRFEFTNITGIHVVTVAWYNPVGELFQYDENNLFKGDKDEVRLWFWLDLKSKRNEIVPGSWKMKLFVNGAFVLEDKFTILKENSYSYLAKQKQRL</sequence>
<accession>A0AAU7VL67</accession>
<dbReference type="RefSeq" id="WP_350343542.1">
    <property type="nucleotide sequence ID" value="NZ_CP158367.1"/>
</dbReference>
<feature type="domain" description="AMP-activated protein kinase glycogen-binding" evidence="1">
    <location>
        <begin position="15"/>
        <end position="88"/>
    </location>
</feature>
<name>A0AAU7VL67_9FIRM</name>
<evidence type="ECO:0000259" key="1">
    <source>
        <dbReference type="Pfam" id="PF16561"/>
    </source>
</evidence>
<dbReference type="Gene3D" id="2.60.40.10">
    <property type="entry name" value="Immunoglobulins"/>
    <property type="match status" value="1"/>
</dbReference>
<organism evidence="2">
    <name type="scientific">Proteinivorax tanatarense</name>
    <dbReference type="NCBI Taxonomy" id="1260629"/>
    <lineage>
        <taxon>Bacteria</taxon>
        <taxon>Bacillati</taxon>
        <taxon>Bacillota</taxon>
        <taxon>Clostridia</taxon>
        <taxon>Eubacteriales</taxon>
        <taxon>Proteinivoracaceae</taxon>
        <taxon>Proteinivorax</taxon>
    </lineage>
</organism>
<evidence type="ECO:0000313" key="2">
    <source>
        <dbReference type="EMBL" id="XBX74793.1"/>
    </source>
</evidence>
<protein>
    <recommendedName>
        <fullName evidence="1">AMP-activated protein kinase glycogen-binding domain-containing protein</fullName>
    </recommendedName>
</protein>
<reference evidence="2" key="1">
    <citation type="journal article" date="2013" name="Extremophiles">
        <title>Proteinivorax tanatarense gen. nov., sp. nov., an anaerobic, haloalkaliphilic, proteolytic bacterium isolated from a decaying algal bloom, and proposal of Proteinivoraceae fam. nov.</title>
        <authorList>
            <person name="Kevbrin V."/>
            <person name="Boltyanskaya Y."/>
            <person name="Zhilina T."/>
            <person name="Kolganova T."/>
            <person name="Lavrentjeva E."/>
            <person name="Kuznetsov B."/>
        </authorList>
    </citation>
    <scope>NUCLEOTIDE SEQUENCE</scope>
    <source>
        <strain evidence="2">Z-910T</strain>
    </source>
</reference>
<proteinExistence type="predicted"/>
<dbReference type="EMBL" id="CP158367">
    <property type="protein sequence ID" value="XBX74793.1"/>
    <property type="molecule type" value="Genomic_DNA"/>
</dbReference>
<dbReference type="InterPro" id="IPR013783">
    <property type="entry name" value="Ig-like_fold"/>
</dbReference>
<dbReference type="AlphaFoldDB" id="A0AAU7VL67"/>
<dbReference type="InterPro" id="IPR032640">
    <property type="entry name" value="AMPK1_CBM"/>
</dbReference>